<dbReference type="Proteomes" id="UP000624244">
    <property type="component" value="Unassembled WGS sequence"/>
</dbReference>
<dbReference type="SUPFAM" id="SSF52266">
    <property type="entry name" value="SGNH hydrolase"/>
    <property type="match status" value="1"/>
</dbReference>
<dbReference type="InterPro" id="IPR013830">
    <property type="entry name" value="SGNH_hydro"/>
</dbReference>
<dbReference type="Gene3D" id="3.40.50.1110">
    <property type="entry name" value="SGNH hydrolase"/>
    <property type="match status" value="1"/>
</dbReference>
<evidence type="ECO:0000313" key="3">
    <source>
        <dbReference type="EMBL" id="KAF5847415.1"/>
    </source>
</evidence>
<feature type="domain" description="SGNH hydrolase-type esterase" evidence="2">
    <location>
        <begin position="75"/>
        <end position="206"/>
    </location>
</feature>
<evidence type="ECO:0000259" key="2">
    <source>
        <dbReference type="Pfam" id="PF13472"/>
    </source>
</evidence>
<dbReference type="AlphaFoldDB" id="A0A8H5ZG27"/>
<keyword evidence="1" id="KW-0732">Signal</keyword>
<accession>A0A8H5ZG27</accession>
<dbReference type="OMA" id="NIAGWVQ"/>
<organism evidence="3 4">
    <name type="scientific">Cochliobolus sativus</name>
    <name type="common">Common root rot and spot blotch fungus</name>
    <name type="synonym">Bipolaris sorokiniana</name>
    <dbReference type="NCBI Taxonomy" id="45130"/>
    <lineage>
        <taxon>Eukaryota</taxon>
        <taxon>Fungi</taxon>
        <taxon>Dikarya</taxon>
        <taxon>Ascomycota</taxon>
        <taxon>Pezizomycotina</taxon>
        <taxon>Dothideomycetes</taxon>
        <taxon>Pleosporomycetidae</taxon>
        <taxon>Pleosporales</taxon>
        <taxon>Pleosporineae</taxon>
        <taxon>Pleosporaceae</taxon>
        <taxon>Bipolaris</taxon>
    </lineage>
</organism>
<dbReference type="Pfam" id="PF13472">
    <property type="entry name" value="Lipase_GDSL_2"/>
    <property type="match status" value="1"/>
</dbReference>
<evidence type="ECO:0000256" key="1">
    <source>
        <dbReference type="SAM" id="SignalP"/>
    </source>
</evidence>
<feature type="chain" id="PRO_5034183688" description="SGNH hydrolase-type esterase domain-containing protein" evidence="1">
    <location>
        <begin position="21"/>
        <end position="246"/>
    </location>
</feature>
<dbReference type="GO" id="GO:0004622">
    <property type="term" value="F:phosphatidylcholine lysophospholipase activity"/>
    <property type="evidence" value="ECO:0007669"/>
    <property type="project" value="TreeGrafter"/>
</dbReference>
<dbReference type="CDD" id="cd01833">
    <property type="entry name" value="XynB_like"/>
    <property type="match status" value="1"/>
</dbReference>
<dbReference type="InterPro" id="IPR051532">
    <property type="entry name" value="Ester_Hydrolysis_Enzymes"/>
</dbReference>
<evidence type="ECO:0000313" key="4">
    <source>
        <dbReference type="Proteomes" id="UP000624244"/>
    </source>
</evidence>
<protein>
    <recommendedName>
        <fullName evidence="2">SGNH hydrolase-type esterase domain-containing protein</fullName>
    </recommendedName>
</protein>
<name>A0A8H5ZG27_COCSA</name>
<dbReference type="InterPro" id="IPR036514">
    <property type="entry name" value="SGNH_hydro_sf"/>
</dbReference>
<reference evidence="3" key="1">
    <citation type="submission" date="2019-11" db="EMBL/GenBank/DDBJ databases">
        <title>Bipolaris sorokiniana Genome sequencing.</title>
        <authorList>
            <person name="Wang H."/>
        </authorList>
    </citation>
    <scope>NUCLEOTIDE SEQUENCE</scope>
</reference>
<proteinExistence type="predicted"/>
<dbReference type="PANTHER" id="PTHR30383:SF2">
    <property type="entry name" value="CELLULOSE-BINDING PROTEIN"/>
    <property type="match status" value="1"/>
</dbReference>
<feature type="signal peptide" evidence="1">
    <location>
        <begin position="1"/>
        <end position="20"/>
    </location>
</feature>
<comment type="caution">
    <text evidence="3">The sequence shown here is derived from an EMBL/GenBank/DDBJ whole genome shotgun (WGS) entry which is preliminary data.</text>
</comment>
<gene>
    <name evidence="3" type="ORF">GGP41_000144</name>
</gene>
<sequence>MVKLGALVLGLLSLTTEVCAQRAVRIMPFGASIVSRCWRANLQTSLRAAGINNFEFVGSQTAPTCSGTNIDPDHEGHPGSQATTWAASTNLVTKLKQNPPDVIIMLIGTNDVLIGQKPIIQILAAYDVLISQMRASNSRMQIIFSNLLPLDPARFKATPVQGIKDLNAAIAKYVATQNTAASPVRFVDNFSGFDAVRDTDDGEHPNLSTGVQKMAAKFFGPTRDAIRAVSAAKRVRTVSVRWRNRV</sequence>
<dbReference type="EMBL" id="WNKQ01000013">
    <property type="protein sequence ID" value="KAF5847415.1"/>
    <property type="molecule type" value="Genomic_DNA"/>
</dbReference>
<dbReference type="PANTHER" id="PTHR30383">
    <property type="entry name" value="THIOESTERASE 1/PROTEASE 1/LYSOPHOSPHOLIPASE L1"/>
    <property type="match status" value="1"/>
</dbReference>